<evidence type="ECO:0000313" key="4">
    <source>
        <dbReference type="EMBL" id="TFY81603.1"/>
    </source>
</evidence>
<dbReference type="Proteomes" id="UP000298061">
    <property type="component" value="Unassembled WGS sequence"/>
</dbReference>
<protein>
    <recommendedName>
        <fullName evidence="3">DUF6697 domain-containing protein</fullName>
    </recommendedName>
</protein>
<keyword evidence="1" id="KW-0175">Coiled coil</keyword>
<feature type="region of interest" description="Disordered" evidence="2">
    <location>
        <begin position="112"/>
        <end position="134"/>
    </location>
</feature>
<feature type="compositionally biased region" description="Basic and acidic residues" evidence="2">
    <location>
        <begin position="112"/>
        <end position="122"/>
    </location>
</feature>
<evidence type="ECO:0000259" key="3">
    <source>
        <dbReference type="Pfam" id="PF20411"/>
    </source>
</evidence>
<evidence type="ECO:0000313" key="5">
    <source>
        <dbReference type="Proteomes" id="UP000298061"/>
    </source>
</evidence>
<feature type="coiled-coil region" evidence="1">
    <location>
        <begin position="43"/>
        <end position="70"/>
    </location>
</feature>
<dbReference type="AlphaFoldDB" id="A0A4Z0A5J5"/>
<organism evidence="4 5">
    <name type="scientific">Hericium alpestre</name>
    <dbReference type="NCBI Taxonomy" id="135208"/>
    <lineage>
        <taxon>Eukaryota</taxon>
        <taxon>Fungi</taxon>
        <taxon>Dikarya</taxon>
        <taxon>Basidiomycota</taxon>
        <taxon>Agaricomycotina</taxon>
        <taxon>Agaricomycetes</taxon>
        <taxon>Russulales</taxon>
        <taxon>Hericiaceae</taxon>
        <taxon>Hericium</taxon>
    </lineage>
</organism>
<reference evidence="4 5" key="1">
    <citation type="submission" date="2019-02" db="EMBL/GenBank/DDBJ databases">
        <title>Genome sequencing of the rare red list fungi Hericium alpestre (H. flagellum).</title>
        <authorList>
            <person name="Buettner E."/>
            <person name="Kellner H."/>
        </authorList>
    </citation>
    <scope>NUCLEOTIDE SEQUENCE [LARGE SCALE GENOMIC DNA]</scope>
    <source>
        <strain evidence="4 5">DSM 108284</strain>
    </source>
</reference>
<name>A0A4Z0A5J5_9AGAM</name>
<dbReference type="OrthoDB" id="3219211at2759"/>
<dbReference type="InterPro" id="IPR046520">
    <property type="entry name" value="DUF6697"/>
</dbReference>
<proteinExistence type="predicted"/>
<dbReference type="EMBL" id="SFCI01000194">
    <property type="protein sequence ID" value="TFY81603.1"/>
    <property type="molecule type" value="Genomic_DNA"/>
</dbReference>
<accession>A0A4Z0A5J5</accession>
<keyword evidence="5" id="KW-1185">Reference proteome</keyword>
<feature type="domain" description="DUF6697" evidence="3">
    <location>
        <begin position="282"/>
        <end position="375"/>
    </location>
</feature>
<gene>
    <name evidence="4" type="ORF">EWM64_g2414</name>
</gene>
<evidence type="ECO:0000256" key="1">
    <source>
        <dbReference type="SAM" id="Coils"/>
    </source>
</evidence>
<evidence type="ECO:0000256" key="2">
    <source>
        <dbReference type="SAM" id="MobiDB-lite"/>
    </source>
</evidence>
<comment type="caution">
    <text evidence="4">The sequence shown here is derived from an EMBL/GenBank/DDBJ whole genome shotgun (WGS) entry which is preliminary data.</text>
</comment>
<sequence>MTRIGLNAAETALAIQVERHRVAEAVAARDVVVQHLSTACKSVEEKAIIISNLQNEKAELEIRIAQVQNRAVAAAVSDNLNWPSSTEKGTVDQVCDLQILVQQLQDEIKSLKGQRAMEKVPSDDPPTYEEGQQDDPAVVFPPISRNNTPEKAVQLARQEALRVLREAQSNNPSRNASPGISMGKVPEQLRLIVQDFNELDISVTTPQPIRAEELIKSRNAILAALPLPTDIPSDSLKPIMIPPPFSLHEFLANAAGPLKNSTNPRVATAHRWSSVDVLGRMSKPTECFYNKDGKWYYAGIYKGIRLDDLTVTEWEHLSPETAQALIKETLAGRKNTSPQNIYETTQLYSAGALKLACVGLQCIGFNNTLYRTILEQASKCTQNGRWRDPFGPAETASGALWDSGLATTDATNTITAFSTFPGSEAFDSDDCNDPSAVALVDALTQ</sequence>
<dbReference type="Pfam" id="PF20411">
    <property type="entry name" value="DUF6697"/>
    <property type="match status" value="1"/>
</dbReference>